<evidence type="ECO:0000313" key="1">
    <source>
        <dbReference type="EMBL" id="ART79345.1"/>
    </source>
</evidence>
<protein>
    <submittedName>
        <fullName evidence="1">Damage-inducible protein YebG</fullName>
    </submittedName>
</protein>
<accession>A0A1Y0CWW5</accession>
<evidence type="ECO:0000313" key="2">
    <source>
        <dbReference type="Proteomes" id="UP000243793"/>
    </source>
</evidence>
<dbReference type="InterPro" id="IPR038627">
    <property type="entry name" value="YebG-like_sf"/>
</dbReference>
<organism evidence="1 2">
    <name type="scientific">Oceanisphaera avium</name>
    <dbReference type="NCBI Taxonomy" id="1903694"/>
    <lineage>
        <taxon>Bacteria</taxon>
        <taxon>Pseudomonadati</taxon>
        <taxon>Pseudomonadota</taxon>
        <taxon>Gammaproteobacteria</taxon>
        <taxon>Aeromonadales</taxon>
        <taxon>Aeromonadaceae</taxon>
        <taxon>Oceanisphaera</taxon>
    </lineage>
</organism>
<dbReference type="Gene3D" id="1.10.10.710">
    <property type="entry name" value="PSPTO_1197 like"/>
    <property type="match status" value="1"/>
</dbReference>
<keyword evidence="2" id="KW-1185">Reference proteome</keyword>
<dbReference type="Pfam" id="PF07130">
    <property type="entry name" value="YebG"/>
    <property type="match status" value="1"/>
</dbReference>
<dbReference type="RefSeq" id="WP_086963037.1">
    <property type="nucleotide sequence ID" value="NZ_CP021376.1"/>
</dbReference>
<dbReference type="Proteomes" id="UP000243793">
    <property type="component" value="Chromosome"/>
</dbReference>
<gene>
    <name evidence="1" type="ORF">CBP12_03610</name>
</gene>
<reference evidence="2" key="1">
    <citation type="submission" date="2017-05" db="EMBL/GenBank/DDBJ databases">
        <authorList>
            <person name="Sung H."/>
        </authorList>
    </citation>
    <scope>NUCLEOTIDE SEQUENCE [LARGE SCALE GENOMIC DNA]</scope>
    <source>
        <strain evidence="2">AMac2203</strain>
    </source>
</reference>
<sequence>MAVTIQYLVVRNGIEKMTFTNKKEADAFDKLLDLAEHLDQVLSQAPVQLAESDREALALFLAQHQDQLSGPKKVAAKKSSKPAVKEGAITEVADDAGTASSETIHAVA</sequence>
<dbReference type="KEGG" id="ocm:CBP12_03610"/>
<dbReference type="OrthoDB" id="6415307at2"/>
<dbReference type="InterPro" id="IPR009813">
    <property type="entry name" value="Uncharacterised_YebG"/>
</dbReference>
<name>A0A1Y0CWW5_9GAMM</name>
<dbReference type="AlphaFoldDB" id="A0A1Y0CWW5"/>
<proteinExistence type="predicted"/>
<dbReference type="EMBL" id="CP021376">
    <property type="protein sequence ID" value="ART79345.1"/>
    <property type="molecule type" value="Genomic_DNA"/>
</dbReference>